<dbReference type="AlphaFoldDB" id="A0A6S7JDA9"/>
<proteinExistence type="predicted"/>
<name>A0A6S7JDA9_PARCT</name>
<dbReference type="PROSITE" id="PS50994">
    <property type="entry name" value="INTEGRASE"/>
    <property type="match status" value="1"/>
</dbReference>
<dbReference type="GO" id="GO:0015074">
    <property type="term" value="P:DNA integration"/>
    <property type="evidence" value="ECO:0007669"/>
    <property type="project" value="InterPro"/>
</dbReference>
<dbReference type="Gene3D" id="3.30.420.10">
    <property type="entry name" value="Ribonuclease H-like superfamily/Ribonuclease H"/>
    <property type="match status" value="1"/>
</dbReference>
<protein>
    <submittedName>
        <fullName evidence="1">TPA_exp: pol poly</fullName>
    </submittedName>
</protein>
<dbReference type="InterPro" id="IPR036397">
    <property type="entry name" value="RNaseH_sf"/>
</dbReference>
<evidence type="ECO:0000313" key="2">
    <source>
        <dbReference type="Proteomes" id="UP001152795"/>
    </source>
</evidence>
<accession>A0A6S7JDA9</accession>
<dbReference type="GO" id="GO:0003676">
    <property type="term" value="F:nucleic acid binding"/>
    <property type="evidence" value="ECO:0007669"/>
    <property type="project" value="InterPro"/>
</dbReference>
<dbReference type="OrthoDB" id="8958038at2759"/>
<evidence type="ECO:0000313" key="1">
    <source>
        <dbReference type="EMBL" id="CAB4026990.1"/>
    </source>
</evidence>
<dbReference type="PANTHER" id="PTHR47331">
    <property type="entry name" value="PHD-TYPE DOMAIN-CONTAINING PROTEIN"/>
    <property type="match status" value="1"/>
</dbReference>
<comment type="caution">
    <text evidence="1">The sequence shown here is derived from an EMBL/GenBank/DDBJ whole genome shotgun (WGS) entry which is preliminary data.</text>
</comment>
<dbReference type="EMBL" id="CACRXK020014531">
    <property type="protein sequence ID" value="CAB4026990.1"/>
    <property type="molecule type" value="Genomic_DNA"/>
</dbReference>
<dbReference type="InterPro" id="IPR001584">
    <property type="entry name" value="Integrase_cat-core"/>
</dbReference>
<gene>
    <name evidence="1" type="ORF">PACLA_8A069862</name>
</gene>
<sequence length="233" mass="27184">MWAVHIEIAHSLDAESFLCAFSIFVSRRGQPSDVYSDNGTDFTAAHSVLEEEFEKLRAKSSQSTITDRLRKQYIQWHFNSHAASHMGGIWERLIRSIRRILKALLQGQRVNDESLVTSMAETERILNDRPLTRQEDHPNDLEPLTPKSYFSCDQSNHLLSEERQKWLTVKRNLQPKDLVLLLDERLCREQWPLGIVEEVYPDKNGRVRQVLVRPSKSKFKRDIRKLCLLEGDC</sequence>
<organism evidence="1 2">
    <name type="scientific">Paramuricea clavata</name>
    <name type="common">Red gorgonian</name>
    <name type="synonym">Violescent sea-whip</name>
    <dbReference type="NCBI Taxonomy" id="317549"/>
    <lineage>
        <taxon>Eukaryota</taxon>
        <taxon>Metazoa</taxon>
        <taxon>Cnidaria</taxon>
        <taxon>Anthozoa</taxon>
        <taxon>Octocorallia</taxon>
        <taxon>Malacalcyonacea</taxon>
        <taxon>Plexauridae</taxon>
        <taxon>Paramuricea</taxon>
    </lineage>
</organism>
<dbReference type="InterPro" id="IPR012337">
    <property type="entry name" value="RNaseH-like_sf"/>
</dbReference>
<dbReference type="InterPro" id="IPR040676">
    <property type="entry name" value="DUF5641"/>
</dbReference>
<dbReference type="PANTHER" id="PTHR47331:SF1">
    <property type="entry name" value="GAG-LIKE PROTEIN"/>
    <property type="match status" value="1"/>
</dbReference>
<dbReference type="Proteomes" id="UP001152795">
    <property type="component" value="Unassembled WGS sequence"/>
</dbReference>
<keyword evidence="2" id="KW-1185">Reference proteome</keyword>
<dbReference type="Pfam" id="PF18701">
    <property type="entry name" value="DUF5641"/>
    <property type="match status" value="1"/>
</dbReference>
<dbReference type="SUPFAM" id="SSF53098">
    <property type="entry name" value="Ribonuclease H-like"/>
    <property type="match status" value="1"/>
</dbReference>
<reference evidence="1" key="1">
    <citation type="submission" date="2020-04" db="EMBL/GenBank/DDBJ databases">
        <authorList>
            <person name="Alioto T."/>
            <person name="Alioto T."/>
            <person name="Gomez Garrido J."/>
        </authorList>
    </citation>
    <scope>NUCLEOTIDE SEQUENCE</scope>
    <source>
        <strain evidence="1">A484AB</strain>
    </source>
</reference>